<protein>
    <submittedName>
        <fullName evidence="2">Uncharacterized protein</fullName>
    </submittedName>
</protein>
<keyword evidence="3" id="KW-1185">Reference proteome</keyword>
<feature type="compositionally biased region" description="Low complexity" evidence="1">
    <location>
        <begin position="106"/>
        <end position="122"/>
    </location>
</feature>
<comment type="caution">
    <text evidence="2">The sequence shown here is derived from an EMBL/GenBank/DDBJ whole genome shotgun (WGS) entry which is preliminary data.</text>
</comment>
<organism evidence="2 3">
    <name type="scientific">Thalassiosira oceanica</name>
    <name type="common">Marine diatom</name>
    <dbReference type="NCBI Taxonomy" id="159749"/>
    <lineage>
        <taxon>Eukaryota</taxon>
        <taxon>Sar</taxon>
        <taxon>Stramenopiles</taxon>
        <taxon>Ochrophyta</taxon>
        <taxon>Bacillariophyta</taxon>
        <taxon>Coscinodiscophyceae</taxon>
        <taxon>Thalassiosirophycidae</taxon>
        <taxon>Thalassiosirales</taxon>
        <taxon>Thalassiosiraceae</taxon>
        <taxon>Thalassiosira</taxon>
    </lineage>
</organism>
<name>K0S766_THAOC</name>
<reference evidence="2 3" key="1">
    <citation type="journal article" date="2012" name="Genome Biol.">
        <title>Genome and low-iron response of an oceanic diatom adapted to chronic iron limitation.</title>
        <authorList>
            <person name="Lommer M."/>
            <person name="Specht M."/>
            <person name="Roy A.S."/>
            <person name="Kraemer L."/>
            <person name="Andreson R."/>
            <person name="Gutowska M.A."/>
            <person name="Wolf J."/>
            <person name="Bergner S.V."/>
            <person name="Schilhabel M.B."/>
            <person name="Klostermeier U.C."/>
            <person name="Beiko R.G."/>
            <person name="Rosenstiel P."/>
            <person name="Hippler M."/>
            <person name="Laroche J."/>
        </authorList>
    </citation>
    <scope>NUCLEOTIDE SEQUENCE [LARGE SCALE GENOMIC DNA]</scope>
    <source>
        <strain evidence="2 3">CCMP1005</strain>
    </source>
</reference>
<evidence type="ECO:0000256" key="1">
    <source>
        <dbReference type="SAM" id="MobiDB-lite"/>
    </source>
</evidence>
<dbReference type="EMBL" id="AGNL01019225">
    <property type="protein sequence ID" value="EJK61988.1"/>
    <property type="molecule type" value="Genomic_DNA"/>
</dbReference>
<dbReference type="AlphaFoldDB" id="K0S766"/>
<feature type="region of interest" description="Disordered" evidence="1">
    <location>
        <begin position="91"/>
        <end position="125"/>
    </location>
</feature>
<accession>K0S766</accession>
<evidence type="ECO:0000313" key="2">
    <source>
        <dbReference type="EMBL" id="EJK61988.1"/>
    </source>
</evidence>
<gene>
    <name evidence="2" type="ORF">THAOC_17426</name>
</gene>
<proteinExistence type="predicted"/>
<sequence>MTRDPRSAARRMDALSAAGPDVLVKGQRFLVYSCNNQAIMKFPDDSIFVSGPTASIARSMNSTQVDGLENIHHSIPWKSFTMLVRQHPVGLGRLGRHNNNRERESSSSMASPGGGPTTAPMAPIHPQYIPYEKPVATEVRCGIELSPGSAACPSGTIYTSFRPDICAGLLSGTSAATLSVGLPFDFGFADRTTPLPG</sequence>
<evidence type="ECO:0000313" key="3">
    <source>
        <dbReference type="Proteomes" id="UP000266841"/>
    </source>
</evidence>
<dbReference type="Proteomes" id="UP000266841">
    <property type="component" value="Unassembled WGS sequence"/>
</dbReference>